<dbReference type="PANTHER" id="PTHR34591:SF13">
    <property type="entry name" value="OS03G0669900 PROTEIN"/>
    <property type="match status" value="1"/>
</dbReference>
<organism evidence="2 3">
    <name type="scientific">Lolium multiflorum</name>
    <name type="common">Italian ryegrass</name>
    <name type="synonym">Lolium perenne subsp. multiflorum</name>
    <dbReference type="NCBI Taxonomy" id="4521"/>
    <lineage>
        <taxon>Eukaryota</taxon>
        <taxon>Viridiplantae</taxon>
        <taxon>Streptophyta</taxon>
        <taxon>Embryophyta</taxon>
        <taxon>Tracheophyta</taxon>
        <taxon>Spermatophyta</taxon>
        <taxon>Magnoliopsida</taxon>
        <taxon>Liliopsida</taxon>
        <taxon>Poales</taxon>
        <taxon>Poaceae</taxon>
        <taxon>BOP clade</taxon>
        <taxon>Pooideae</taxon>
        <taxon>Poodae</taxon>
        <taxon>Poeae</taxon>
        <taxon>Poeae Chloroplast Group 2 (Poeae type)</taxon>
        <taxon>Loliodinae</taxon>
        <taxon>Loliinae</taxon>
        <taxon>Lolium</taxon>
    </lineage>
</organism>
<dbReference type="SUPFAM" id="SSF81383">
    <property type="entry name" value="F-box domain"/>
    <property type="match status" value="1"/>
</dbReference>
<accession>A0AAD8RI27</accession>
<keyword evidence="3" id="KW-1185">Reference proteome</keyword>
<dbReference type="Pfam" id="PF12937">
    <property type="entry name" value="F-box-like"/>
    <property type="match status" value="1"/>
</dbReference>
<protein>
    <recommendedName>
        <fullName evidence="1">F-box domain-containing protein</fullName>
    </recommendedName>
</protein>
<gene>
    <name evidence="2" type="ORF">QYE76_026091</name>
</gene>
<dbReference type="EMBL" id="JAUUTY010000006">
    <property type="protein sequence ID" value="KAK1620574.1"/>
    <property type="molecule type" value="Genomic_DNA"/>
</dbReference>
<name>A0AAD8RI27_LOLMU</name>
<sequence length="132" mass="15352">MYASSLAESSKSMGQDVDNRAARLPQDWLVDILHRLAPRWLAVSRCVCKDWQATIDSRRLLRTDMLPLRLEGIFMYFTFHKFPEFFSRPWTPITGEMDFLPCATDNPDDDLCEVQDHCNGLLLLQHYGIPNF</sequence>
<dbReference type="InterPro" id="IPR036047">
    <property type="entry name" value="F-box-like_dom_sf"/>
</dbReference>
<dbReference type="InterPro" id="IPR001810">
    <property type="entry name" value="F-box_dom"/>
</dbReference>
<reference evidence="2" key="1">
    <citation type="submission" date="2023-07" db="EMBL/GenBank/DDBJ databases">
        <title>A chromosome-level genome assembly of Lolium multiflorum.</title>
        <authorList>
            <person name="Chen Y."/>
            <person name="Copetti D."/>
            <person name="Kolliker R."/>
            <person name="Studer B."/>
        </authorList>
    </citation>
    <scope>NUCLEOTIDE SEQUENCE</scope>
    <source>
        <strain evidence="2">02402/16</strain>
        <tissue evidence="2">Leaf</tissue>
    </source>
</reference>
<evidence type="ECO:0000313" key="3">
    <source>
        <dbReference type="Proteomes" id="UP001231189"/>
    </source>
</evidence>
<evidence type="ECO:0000259" key="1">
    <source>
        <dbReference type="Pfam" id="PF12937"/>
    </source>
</evidence>
<evidence type="ECO:0000313" key="2">
    <source>
        <dbReference type="EMBL" id="KAK1620574.1"/>
    </source>
</evidence>
<dbReference type="PANTHER" id="PTHR34591">
    <property type="entry name" value="OS03G0653100 PROTEIN-RELATED"/>
    <property type="match status" value="1"/>
</dbReference>
<comment type="caution">
    <text evidence="2">The sequence shown here is derived from an EMBL/GenBank/DDBJ whole genome shotgun (WGS) entry which is preliminary data.</text>
</comment>
<feature type="domain" description="F-box" evidence="1">
    <location>
        <begin position="22"/>
        <end position="60"/>
    </location>
</feature>
<dbReference type="Gene3D" id="1.20.1280.50">
    <property type="match status" value="1"/>
</dbReference>
<dbReference type="AlphaFoldDB" id="A0AAD8RI27"/>
<proteinExistence type="predicted"/>
<dbReference type="Proteomes" id="UP001231189">
    <property type="component" value="Unassembled WGS sequence"/>
</dbReference>